<keyword evidence="4" id="KW-1185">Reference proteome</keyword>
<dbReference type="EMBL" id="BMAO01030315">
    <property type="protein sequence ID" value="GFQ67181.1"/>
    <property type="molecule type" value="Genomic_DNA"/>
</dbReference>
<dbReference type="InterPro" id="IPR005135">
    <property type="entry name" value="Endo/exonuclease/phosphatase"/>
</dbReference>
<evidence type="ECO:0000259" key="2">
    <source>
        <dbReference type="Pfam" id="PF21171"/>
    </source>
</evidence>
<comment type="caution">
    <text evidence="3">The sequence shown here is derived from an EMBL/GenBank/DDBJ whole genome shotgun (WGS) entry which is preliminary data.</text>
</comment>
<name>A0A8X6F1Q2_TRICU</name>
<dbReference type="InterPro" id="IPR050410">
    <property type="entry name" value="CCR4/nocturin_mRNA_transcr"/>
</dbReference>
<accession>A0A8X6F1Q2</accession>
<protein>
    <submittedName>
        <fullName evidence="3">2',5'-phosphodiesterase 12</fullName>
    </submittedName>
</protein>
<proteinExistence type="predicted"/>
<sequence>MNFASTFIRKSMIKSFMRKLSTESKSVHKIRVVGPTEDDNLMFSFKYSSSSNMNLKAPKNEKVQMVLTRIKRMVQLQLQKEELNEIDKFSCRRDSKGKEGAVDTLDVFLQSDSVIDMTVPNIEAWSQASKMIVGGIDYEVNYNIPYVRNLTLPDFIITGCIIRPHCILECATFNDSIFTWYRSITKDDASGLKLDQNNKILNENENYWLQIHKGQFYSVSSEDTGCLLKVICSPKKNKLVGLDCSAQSKTTVEAASNKYPFEERQEYTKLFCEDSSVRCLSYNVLANVYVEKKKFPYASCKAIDIYYRKQILLRELIGYKSDIICLQEVQEGLFVNDLLPLLSQEGYTGFYTRKIGHNEGVATFYLPSKFKIQMKDGILLNKIIKEKHIYTDLINKVGGNYKDMSKLLAQSTVLQILSLEHVHLPEKKLLVANTHLYSQKDMPEVRLIQAAICTHYIEHIIKKEDLESAAILFCGDFNSLPHSSTYDFMMSGTYKCCSSWRNSK</sequence>
<dbReference type="Pfam" id="PF03372">
    <property type="entry name" value="Exo_endo_phos"/>
    <property type="match status" value="1"/>
</dbReference>
<feature type="domain" description="2',5'-phosphodiesterase 12-like N-terminal" evidence="2">
    <location>
        <begin position="146"/>
        <end position="253"/>
    </location>
</feature>
<dbReference type="OrthoDB" id="412787at2759"/>
<dbReference type="Proteomes" id="UP000887116">
    <property type="component" value="Unassembled WGS sequence"/>
</dbReference>
<dbReference type="SUPFAM" id="SSF56219">
    <property type="entry name" value="DNase I-like"/>
    <property type="match status" value="1"/>
</dbReference>
<dbReference type="GO" id="GO:0000175">
    <property type="term" value="F:3'-5'-RNA exonuclease activity"/>
    <property type="evidence" value="ECO:0007669"/>
    <property type="project" value="TreeGrafter"/>
</dbReference>
<dbReference type="Pfam" id="PF21171">
    <property type="entry name" value="PDE12-like_N"/>
    <property type="match status" value="1"/>
</dbReference>
<reference evidence="3" key="1">
    <citation type="submission" date="2020-07" db="EMBL/GenBank/DDBJ databases">
        <title>Multicomponent nature underlies the extraordinary mechanical properties of spider dragline silk.</title>
        <authorList>
            <person name="Kono N."/>
            <person name="Nakamura H."/>
            <person name="Mori M."/>
            <person name="Yoshida Y."/>
            <person name="Ohtoshi R."/>
            <person name="Malay A.D."/>
            <person name="Moran D.A.P."/>
            <person name="Tomita M."/>
            <person name="Numata K."/>
            <person name="Arakawa K."/>
        </authorList>
    </citation>
    <scope>NUCLEOTIDE SEQUENCE</scope>
</reference>
<dbReference type="GO" id="GO:0005739">
    <property type="term" value="C:mitochondrion"/>
    <property type="evidence" value="ECO:0007669"/>
    <property type="project" value="TreeGrafter"/>
</dbReference>
<evidence type="ECO:0000313" key="3">
    <source>
        <dbReference type="EMBL" id="GFQ67181.1"/>
    </source>
</evidence>
<dbReference type="Gene3D" id="3.60.10.10">
    <property type="entry name" value="Endonuclease/exonuclease/phosphatase"/>
    <property type="match status" value="1"/>
</dbReference>
<feature type="domain" description="Endonuclease/exonuclease/phosphatase" evidence="1">
    <location>
        <begin position="281"/>
        <end position="493"/>
    </location>
</feature>
<dbReference type="InterPro" id="IPR048821">
    <property type="entry name" value="PDE12-like_N"/>
</dbReference>
<gene>
    <name evidence="3" type="primary">Pde12</name>
    <name evidence="3" type="ORF">TNCT_480021</name>
</gene>
<dbReference type="GO" id="GO:0000288">
    <property type="term" value="P:nuclear-transcribed mRNA catabolic process, deadenylation-dependent decay"/>
    <property type="evidence" value="ECO:0007669"/>
    <property type="project" value="TreeGrafter"/>
</dbReference>
<evidence type="ECO:0000259" key="1">
    <source>
        <dbReference type="Pfam" id="PF03372"/>
    </source>
</evidence>
<dbReference type="AlphaFoldDB" id="A0A8X6F1Q2"/>
<dbReference type="PANTHER" id="PTHR12121:SF37">
    <property type="entry name" value="2',5'-PHOSPHODIESTERASE 12"/>
    <property type="match status" value="1"/>
</dbReference>
<dbReference type="PANTHER" id="PTHR12121">
    <property type="entry name" value="CARBON CATABOLITE REPRESSOR PROTEIN 4"/>
    <property type="match status" value="1"/>
</dbReference>
<dbReference type="InterPro" id="IPR036691">
    <property type="entry name" value="Endo/exonu/phosph_ase_sf"/>
</dbReference>
<evidence type="ECO:0000313" key="4">
    <source>
        <dbReference type="Proteomes" id="UP000887116"/>
    </source>
</evidence>
<organism evidence="3 4">
    <name type="scientific">Trichonephila clavata</name>
    <name type="common">Joro spider</name>
    <name type="synonym">Nephila clavata</name>
    <dbReference type="NCBI Taxonomy" id="2740835"/>
    <lineage>
        <taxon>Eukaryota</taxon>
        <taxon>Metazoa</taxon>
        <taxon>Ecdysozoa</taxon>
        <taxon>Arthropoda</taxon>
        <taxon>Chelicerata</taxon>
        <taxon>Arachnida</taxon>
        <taxon>Araneae</taxon>
        <taxon>Araneomorphae</taxon>
        <taxon>Entelegynae</taxon>
        <taxon>Araneoidea</taxon>
        <taxon>Nephilidae</taxon>
        <taxon>Trichonephila</taxon>
    </lineage>
</organism>